<sequence length="362" mass="40656">MSEKNQDATPKQIRDARKRGQVAQSQDLPKLLILVVVSEITLGMADVSMEKLQSLIKLSMTRMDQPFLRTVGEVVTQGVWLVAAFAVLSVGVAMLMRLLGSWMQFGVLFAPEALKPSMEKLNPFSHLKQMFTLRSLTTSLSGIIKAAIIAVVMWMIVEPALGTLVSLVHSDLVTFWHALSKLFHQILRVTCGILLVLAVADFAIQKYFHAKQLRMSMEDIKQEYKNSEGNPEIKGHRRQLAHELLNQAPKAPPKPVKDADVLIVNPTHYAVALYYRPGETALPRIHCKNIDAGALALIEEAKRERIPVVQCIWLARTLYRVPQDRFIPRDTLQAVAQIYGVIKQLDDEAKREVIQANDIDIL</sequence>
<dbReference type="SUPFAM" id="SSF160544">
    <property type="entry name" value="EscU C-terminal domain-like"/>
    <property type="match status" value="1"/>
</dbReference>
<dbReference type="GeneID" id="65074652"/>
<feature type="region of interest" description="Disordered" evidence="8">
    <location>
        <begin position="1"/>
        <end position="21"/>
    </location>
</feature>
<dbReference type="AlphaFoldDB" id="A0A0P9LUK8"/>
<keyword evidence="4 9" id="KW-0812">Transmembrane</keyword>
<evidence type="ECO:0000256" key="7">
    <source>
        <dbReference type="ARBA" id="ARBA00023136"/>
    </source>
</evidence>
<evidence type="ECO:0000313" key="13">
    <source>
        <dbReference type="Proteomes" id="UP000183042"/>
    </source>
</evidence>
<evidence type="ECO:0000256" key="4">
    <source>
        <dbReference type="ARBA" id="ARBA00022692"/>
    </source>
</evidence>
<evidence type="ECO:0000256" key="1">
    <source>
        <dbReference type="ARBA" id="ARBA00004651"/>
    </source>
</evidence>
<dbReference type="InterPro" id="IPR029025">
    <property type="entry name" value="T3SS_substrate_exporter_C"/>
</dbReference>
<dbReference type="GO" id="GO:0009306">
    <property type="term" value="P:protein secretion"/>
    <property type="evidence" value="ECO:0007669"/>
    <property type="project" value="InterPro"/>
</dbReference>
<dbReference type="PANTHER" id="PTHR30531">
    <property type="entry name" value="FLAGELLAR BIOSYNTHETIC PROTEIN FLHB"/>
    <property type="match status" value="1"/>
</dbReference>
<dbReference type="Gene3D" id="6.10.250.2080">
    <property type="match status" value="1"/>
</dbReference>
<dbReference type="RefSeq" id="WP_032612081.1">
    <property type="nucleotide sequence ID" value="NZ_CP053029.1"/>
</dbReference>
<comment type="similarity">
    <text evidence="2">Belongs to the type III secretion exporter family.</text>
</comment>
<dbReference type="EMBL" id="LJQB01000086">
    <property type="protein sequence ID" value="KPW82143.1"/>
    <property type="molecule type" value="Genomic_DNA"/>
</dbReference>
<evidence type="ECO:0000256" key="9">
    <source>
        <dbReference type="SAM" id="Phobius"/>
    </source>
</evidence>
<evidence type="ECO:0000313" key="12">
    <source>
        <dbReference type="Proteomes" id="UP000050411"/>
    </source>
</evidence>
<dbReference type="NCBIfam" id="TIGR01404">
    <property type="entry name" value="FlhB_rel_III"/>
    <property type="match status" value="1"/>
</dbReference>
<dbReference type="Gene3D" id="3.40.1690.10">
    <property type="entry name" value="secretion proteins EscU"/>
    <property type="match status" value="1"/>
</dbReference>
<evidence type="ECO:0000256" key="5">
    <source>
        <dbReference type="ARBA" id="ARBA00022989"/>
    </source>
</evidence>
<evidence type="ECO:0000256" key="8">
    <source>
        <dbReference type="SAM" id="MobiDB-lite"/>
    </source>
</evidence>
<keyword evidence="13" id="KW-1185">Reference proteome</keyword>
<dbReference type="Proteomes" id="UP000183042">
    <property type="component" value="Unassembled WGS sequence"/>
</dbReference>
<dbReference type="InterPro" id="IPR006307">
    <property type="entry name" value="BsaZ-like"/>
</dbReference>
<dbReference type="Pfam" id="PF01312">
    <property type="entry name" value="Bac_export_2"/>
    <property type="match status" value="1"/>
</dbReference>
<dbReference type="Proteomes" id="UP000050411">
    <property type="component" value="Unassembled WGS sequence"/>
</dbReference>
<keyword evidence="7 9" id="KW-0472">Membrane</keyword>
<comment type="subcellular location">
    <subcellularLocation>
        <location evidence="1">Cell membrane</location>
        <topology evidence="1">Multi-pass membrane protein</topology>
    </subcellularLocation>
</comment>
<accession>A0A0P9LUK8</accession>
<dbReference type="PRINTS" id="PR00950">
    <property type="entry name" value="TYPE3IMSPROT"/>
</dbReference>
<dbReference type="EMBL" id="FNJH01000002">
    <property type="protein sequence ID" value="SDO87695.1"/>
    <property type="molecule type" value="Genomic_DNA"/>
</dbReference>
<dbReference type="PATRIC" id="fig|200452.3.peg.3687"/>
<keyword evidence="3" id="KW-1003">Cell membrane</keyword>
<evidence type="ECO:0000256" key="2">
    <source>
        <dbReference type="ARBA" id="ARBA00010690"/>
    </source>
</evidence>
<keyword evidence="5 9" id="KW-1133">Transmembrane helix</keyword>
<reference evidence="11 13" key="2">
    <citation type="submission" date="2016-10" db="EMBL/GenBank/DDBJ databases">
        <authorList>
            <person name="Varghese N."/>
            <person name="Submissions S."/>
        </authorList>
    </citation>
    <scope>NUCLEOTIDE SEQUENCE [LARGE SCALE GENOMIC DNA]</scope>
    <source>
        <strain evidence="11 13">DSM 14939</strain>
    </source>
</reference>
<feature type="transmembrane region" description="Helical" evidence="9">
    <location>
        <begin position="182"/>
        <end position="204"/>
    </location>
</feature>
<dbReference type="PANTHER" id="PTHR30531:SF14">
    <property type="entry name" value="SURFACE PRESENTATION OF ANTIGENS PROTEIN SPAS"/>
    <property type="match status" value="1"/>
</dbReference>
<dbReference type="GO" id="GO:0005886">
    <property type="term" value="C:plasma membrane"/>
    <property type="evidence" value="ECO:0007669"/>
    <property type="project" value="UniProtKB-SubCell"/>
</dbReference>
<proteinExistence type="inferred from homology"/>
<evidence type="ECO:0000256" key="3">
    <source>
        <dbReference type="ARBA" id="ARBA00022475"/>
    </source>
</evidence>
<evidence type="ECO:0000313" key="11">
    <source>
        <dbReference type="EMBL" id="SDO87695.1"/>
    </source>
</evidence>
<comment type="caution">
    <text evidence="10">The sequence shown here is derived from an EMBL/GenBank/DDBJ whole genome shotgun (WGS) entry which is preliminary data.</text>
</comment>
<gene>
    <name evidence="10" type="ORF">ALO92_03072</name>
    <name evidence="11" type="ORF">SAMN05216596_10297</name>
</gene>
<keyword evidence="6" id="KW-0843">Virulence</keyword>
<dbReference type="InterPro" id="IPR006135">
    <property type="entry name" value="T3SS_substrate_exporter"/>
</dbReference>
<protein>
    <submittedName>
        <fullName evidence="10">HrcU</fullName>
    </submittedName>
    <submittedName>
        <fullName evidence="11">Type III secretion protein U</fullName>
    </submittedName>
</protein>
<organism evidence="10 12">
    <name type="scientific">Pseudomonas congelans</name>
    <dbReference type="NCBI Taxonomy" id="200452"/>
    <lineage>
        <taxon>Bacteria</taxon>
        <taxon>Pseudomonadati</taxon>
        <taxon>Pseudomonadota</taxon>
        <taxon>Gammaproteobacteria</taxon>
        <taxon>Pseudomonadales</taxon>
        <taxon>Pseudomonadaceae</taxon>
        <taxon>Pseudomonas</taxon>
    </lineage>
</organism>
<evidence type="ECO:0000313" key="10">
    <source>
        <dbReference type="EMBL" id="KPW82143.1"/>
    </source>
</evidence>
<evidence type="ECO:0000256" key="6">
    <source>
        <dbReference type="ARBA" id="ARBA00023026"/>
    </source>
</evidence>
<name>A0A0P9LUK8_9PSED</name>
<reference evidence="10 12" key="1">
    <citation type="submission" date="2015-09" db="EMBL/GenBank/DDBJ databases">
        <title>Genome announcement of multiple Pseudomonas syringae strains.</title>
        <authorList>
            <person name="Thakur S."/>
            <person name="Wang P.W."/>
            <person name="Gong Y."/>
            <person name="Weir B.S."/>
            <person name="Guttman D.S."/>
        </authorList>
    </citation>
    <scope>NUCLEOTIDE SEQUENCE [LARGE SCALE GENOMIC DNA]</scope>
    <source>
        <strain evidence="10 12">ICMP19117</strain>
    </source>
</reference>